<accession>A0A437H175</accession>
<reference evidence="1 2" key="1">
    <citation type="submission" date="2018-12" db="EMBL/GenBank/DDBJ databases">
        <title>Croceicoccus ponticola sp. nov., a lipolytic bacterium isolated from seawater.</title>
        <authorList>
            <person name="Yoon J.-H."/>
        </authorList>
    </citation>
    <scope>NUCLEOTIDE SEQUENCE [LARGE SCALE GENOMIC DNA]</scope>
    <source>
        <strain evidence="1 2">GM-16</strain>
    </source>
</reference>
<proteinExistence type="predicted"/>
<gene>
    <name evidence="1" type="ORF">EKN06_03575</name>
</gene>
<dbReference type="EMBL" id="RXOL01000001">
    <property type="protein sequence ID" value="RVQ69283.1"/>
    <property type="molecule type" value="Genomic_DNA"/>
</dbReference>
<comment type="caution">
    <text evidence="1">The sequence shown here is derived from an EMBL/GenBank/DDBJ whole genome shotgun (WGS) entry which is preliminary data.</text>
</comment>
<evidence type="ECO:0000313" key="2">
    <source>
        <dbReference type="Proteomes" id="UP000283003"/>
    </source>
</evidence>
<dbReference type="AlphaFoldDB" id="A0A437H175"/>
<protein>
    <recommendedName>
        <fullName evidence="3">DNA breaking-rejoining protein</fullName>
    </recommendedName>
</protein>
<evidence type="ECO:0008006" key="3">
    <source>
        <dbReference type="Google" id="ProtNLM"/>
    </source>
</evidence>
<sequence>MRIFRLLSCSVLLAAGACSPDSTDEPMLTAEAAATAAEPDLAAPAAEPAEAYVPAAQVDDIPIERVEFAAGENAITIEDSITGYEMIDYVAKFAAGQPLNVSMATQNTAAYFNILAPGEDEVAFHVGSVAGNQYKGLTTSAGDYRIRVYMMRSAARRGEKADYKLEIIAG</sequence>
<dbReference type="Gene3D" id="2.60.120.380">
    <property type="match status" value="1"/>
</dbReference>
<name>A0A437H175_9SPHN</name>
<organism evidence="1 2">
    <name type="scientific">Croceicoccus ponticola</name>
    <dbReference type="NCBI Taxonomy" id="2217664"/>
    <lineage>
        <taxon>Bacteria</taxon>
        <taxon>Pseudomonadati</taxon>
        <taxon>Pseudomonadota</taxon>
        <taxon>Alphaproteobacteria</taxon>
        <taxon>Sphingomonadales</taxon>
        <taxon>Erythrobacteraceae</taxon>
        <taxon>Croceicoccus</taxon>
    </lineage>
</organism>
<evidence type="ECO:0000313" key="1">
    <source>
        <dbReference type="EMBL" id="RVQ69283.1"/>
    </source>
</evidence>
<keyword evidence="2" id="KW-1185">Reference proteome</keyword>
<dbReference type="OrthoDB" id="594865at2"/>
<dbReference type="Proteomes" id="UP000283003">
    <property type="component" value="Unassembled WGS sequence"/>
</dbReference>
<dbReference type="RefSeq" id="WP_127611476.1">
    <property type="nucleotide sequence ID" value="NZ_RXOL01000001.1"/>
</dbReference>
<dbReference type="PROSITE" id="PS51257">
    <property type="entry name" value="PROKAR_LIPOPROTEIN"/>
    <property type="match status" value="1"/>
</dbReference>